<reference evidence="1 2" key="1">
    <citation type="submission" date="2024-11" db="EMBL/GenBank/DDBJ databases">
        <title>A near-complete genome assembly of Cinchona calisaya.</title>
        <authorList>
            <person name="Lian D.C."/>
            <person name="Zhao X.W."/>
            <person name="Wei L."/>
        </authorList>
    </citation>
    <scope>NUCLEOTIDE SEQUENCE [LARGE SCALE GENOMIC DNA]</scope>
    <source>
        <tissue evidence="1">Nenye</tissue>
    </source>
</reference>
<proteinExistence type="predicted"/>
<comment type="caution">
    <text evidence="1">The sequence shown here is derived from an EMBL/GenBank/DDBJ whole genome shotgun (WGS) entry which is preliminary data.</text>
</comment>
<name>A0ABD2Y2J1_9GENT</name>
<keyword evidence="2" id="KW-1185">Reference proteome</keyword>
<dbReference type="EMBL" id="JBJUIK010000016">
    <property type="protein sequence ID" value="KAL3499908.1"/>
    <property type="molecule type" value="Genomic_DNA"/>
</dbReference>
<dbReference type="Proteomes" id="UP001630127">
    <property type="component" value="Unassembled WGS sequence"/>
</dbReference>
<dbReference type="AlphaFoldDB" id="A0ABD2Y2J1"/>
<evidence type="ECO:0000313" key="1">
    <source>
        <dbReference type="EMBL" id="KAL3499908.1"/>
    </source>
</evidence>
<sequence>MGAVEKRVVDTEVVSVVAMEVAPVVVQAVEADMAQEVNMVVDTVVGVVKVVGAVKVAEVVVMSLENNCMHAVMKRARKRKNVDTATRTRDYEIHNAEMEVPLINIVHGSRNTASRVDQGIPRAEESTFNVETTATSN</sequence>
<protein>
    <submittedName>
        <fullName evidence="1">Uncharacterized protein</fullName>
    </submittedName>
</protein>
<evidence type="ECO:0000313" key="2">
    <source>
        <dbReference type="Proteomes" id="UP001630127"/>
    </source>
</evidence>
<accession>A0ABD2Y2J1</accession>
<gene>
    <name evidence="1" type="ORF">ACH5RR_039001</name>
</gene>
<organism evidence="1 2">
    <name type="scientific">Cinchona calisaya</name>
    <dbReference type="NCBI Taxonomy" id="153742"/>
    <lineage>
        <taxon>Eukaryota</taxon>
        <taxon>Viridiplantae</taxon>
        <taxon>Streptophyta</taxon>
        <taxon>Embryophyta</taxon>
        <taxon>Tracheophyta</taxon>
        <taxon>Spermatophyta</taxon>
        <taxon>Magnoliopsida</taxon>
        <taxon>eudicotyledons</taxon>
        <taxon>Gunneridae</taxon>
        <taxon>Pentapetalae</taxon>
        <taxon>asterids</taxon>
        <taxon>lamiids</taxon>
        <taxon>Gentianales</taxon>
        <taxon>Rubiaceae</taxon>
        <taxon>Cinchonoideae</taxon>
        <taxon>Cinchoneae</taxon>
        <taxon>Cinchona</taxon>
    </lineage>
</organism>